<dbReference type="Proteomes" id="UP000521872">
    <property type="component" value="Unassembled WGS sequence"/>
</dbReference>
<evidence type="ECO:0000256" key="4">
    <source>
        <dbReference type="ARBA" id="ARBA00022692"/>
    </source>
</evidence>
<evidence type="ECO:0008006" key="12">
    <source>
        <dbReference type="Google" id="ProtNLM"/>
    </source>
</evidence>
<evidence type="ECO:0000256" key="9">
    <source>
        <dbReference type="SAM" id="Phobius"/>
    </source>
</evidence>
<keyword evidence="6 9" id="KW-1133">Transmembrane helix</keyword>
<evidence type="ECO:0000256" key="3">
    <source>
        <dbReference type="ARBA" id="ARBA00022502"/>
    </source>
</evidence>
<keyword evidence="4 9" id="KW-0812">Transmembrane</keyword>
<keyword evidence="11" id="KW-1185">Reference proteome</keyword>
<dbReference type="EMBL" id="JAACJL010000046">
    <property type="protein sequence ID" value="KAF4613101.1"/>
    <property type="molecule type" value="Genomic_DNA"/>
</dbReference>
<evidence type="ECO:0000256" key="8">
    <source>
        <dbReference type="SAM" id="MobiDB-lite"/>
    </source>
</evidence>
<proteinExistence type="predicted"/>
<keyword evidence="7 9" id="KW-0472">Membrane</keyword>
<dbReference type="GO" id="GO:0005789">
    <property type="term" value="C:endoplasmic reticulum membrane"/>
    <property type="evidence" value="ECO:0007669"/>
    <property type="project" value="UniProtKB-SubCell"/>
</dbReference>
<keyword evidence="5" id="KW-0256">Endoplasmic reticulum</keyword>
<name>A0A8H4QLP7_9AGAR</name>
<feature type="transmembrane region" description="Helical" evidence="9">
    <location>
        <begin position="149"/>
        <end position="167"/>
    </location>
</feature>
<dbReference type="Pfam" id="PF06699">
    <property type="entry name" value="PIG-F"/>
    <property type="match status" value="1"/>
</dbReference>
<evidence type="ECO:0000256" key="6">
    <source>
        <dbReference type="ARBA" id="ARBA00022989"/>
    </source>
</evidence>
<reference evidence="10 11" key="1">
    <citation type="submission" date="2019-12" db="EMBL/GenBank/DDBJ databases">
        <authorList>
            <person name="Floudas D."/>
            <person name="Bentzer J."/>
            <person name="Ahren D."/>
            <person name="Johansson T."/>
            <person name="Persson P."/>
            <person name="Tunlid A."/>
        </authorList>
    </citation>
    <scope>NUCLEOTIDE SEQUENCE [LARGE SCALE GENOMIC DNA]</scope>
    <source>
        <strain evidence="10 11">CBS 102.39</strain>
    </source>
</reference>
<evidence type="ECO:0000256" key="7">
    <source>
        <dbReference type="ARBA" id="ARBA00023136"/>
    </source>
</evidence>
<evidence type="ECO:0000256" key="1">
    <source>
        <dbReference type="ARBA" id="ARBA00004477"/>
    </source>
</evidence>
<sequence length="306" mass="34142">MTSSKKTKSKPQQPQQPHEVPKERALRGSTSSLPMVSYISIVGVHTTLWSFVALYLPRTNFLGDLASFAQQAPPKTSQDRPQHPFLEALTTDPTTTLLYICLGAVVLQSWWAGWVREWWLKMGVRGTEDEKRTEIAHLNSRKLSISRDAWGATFATSLMIHFILILFGAPITSLSLKTYFLALLISIMTVYSPAYSIGIPTLGNGSAAIVNRWTWVRLFAEFSISNPIERMLVYSALGTVIGCWLGVIPIALDWDRPWQAWPLTPAFGAIAGYIVSSILAMTVNAVFQLAEEHTRTQQMLAEEKSK</sequence>
<feature type="transmembrane region" description="Helical" evidence="9">
    <location>
        <begin position="36"/>
        <end position="56"/>
    </location>
</feature>
<evidence type="ECO:0000313" key="10">
    <source>
        <dbReference type="EMBL" id="KAF4613101.1"/>
    </source>
</evidence>
<feature type="transmembrane region" description="Helical" evidence="9">
    <location>
        <begin position="264"/>
        <end position="287"/>
    </location>
</feature>
<organism evidence="10 11">
    <name type="scientific">Agrocybe pediades</name>
    <dbReference type="NCBI Taxonomy" id="84607"/>
    <lineage>
        <taxon>Eukaryota</taxon>
        <taxon>Fungi</taxon>
        <taxon>Dikarya</taxon>
        <taxon>Basidiomycota</taxon>
        <taxon>Agaricomycotina</taxon>
        <taxon>Agaricomycetes</taxon>
        <taxon>Agaricomycetidae</taxon>
        <taxon>Agaricales</taxon>
        <taxon>Agaricineae</taxon>
        <taxon>Strophariaceae</taxon>
        <taxon>Agrocybe</taxon>
    </lineage>
</organism>
<gene>
    <name evidence="10" type="ORF">D9613_010870</name>
</gene>
<dbReference type="GO" id="GO:0006506">
    <property type="term" value="P:GPI anchor biosynthetic process"/>
    <property type="evidence" value="ECO:0007669"/>
    <property type="project" value="UniProtKB-UniPathway"/>
</dbReference>
<accession>A0A8H4QLP7</accession>
<dbReference type="AlphaFoldDB" id="A0A8H4QLP7"/>
<comment type="subcellular location">
    <subcellularLocation>
        <location evidence="1">Endoplasmic reticulum membrane</location>
        <topology evidence="1">Multi-pass membrane protein</topology>
    </subcellularLocation>
</comment>
<feature type="transmembrane region" description="Helical" evidence="9">
    <location>
        <begin position="96"/>
        <end position="115"/>
    </location>
</feature>
<evidence type="ECO:0000256" key="5">
    <source>
        <dbReference type="ARBA" id="ARBA00022824"/>
    </source>
</evidence>
<feature type="region of interest" description="Disordered" evidence="8">
    <location>
        <begin position="1"/>
        <end position="26"/>
    </location>
</feature>
<comment type="pathway">
    <text evidence="2">Glycolipid biosynthesis; glycosylphosphatidylinositol-anchor biosynthesis.</text>
</comment>
<feature type="transmembrane region" description="Helical" evidence="9">
    <location>
        <begin position="179"/>
        <end position="210"/>
    </location>
</feature>
<comment type="caution">
    <text evidence="10">The sequence shown here is derived from an EMBL/GenBank/DDBJ whole genome shotgun (WGS) entry which is preliminary data.</text>
</comment>
<evidence type="ECO:0000256" key="2">
    <source>
        <dbReference type="ARBA" id="ARBA00004687"/>
    </source>
</evidence>
<feature type="transmembrane region" description="Helical" evidence="9">
    <location>
        <begin position="231"/>
        <end position="252"/>
    </location>
</feature>
<dbReference type="InterPro" id="IPR009580">
    <property type="entry name" value="GPI_biosynthesis_protein_Pig-F"/>
</dbReference>
<dbReference type="UniPathway" id="UPA00196"/>
<evidence type="ECO:0000313" key="11">
    <source>
        <dbReference type="Proteomes" id="UP000521872"/>
    </source>
</evidence>
<protein>
    <recommendedName>
        <fullName evidence="12">Phosphatidylinositol-glycan biosynthesis class F protein</fullName>
    </recommendedName>
</protein>
<keyword evidence="3" id="KW-0337">GPI-anchor biosynthesis</keyword>